<accession>A0A4P9Z3C8</accession>
<name>A0A4P9Z3C8_9FUNG</name>
<evidence type="ECO:0000256" key="8">
    <source>
        <dbReference type="RuleBase" id="RU000489"/>
    </source>
</evidence>
<dbReference type="InterPro" id="IPR045321">
    <property type="entry name" value="Cts1-like"/>
</dbReference>
<dbReference type="AlphaFoldDB" id="A0A4P9Z3C8"/>
<evidence type="ECO:0000313" key="12">
    <source>
        <dbReference type="Proteomes" id="UP000278143"/>
    </source>
</evidence>
<evidence type="ECO:0000256" key="9">
    <source>
        <dbReference type="RuleBase" id="RU004453"/>
    </source>
</evidence>
<evidence type="ECO:0000256" key="4">
    <source>
        <dbReference type="ARBA" id="ARBA00023024"/>
    </source>
</evidence>
<keyword evidence="4" id="KW-0146">Chitin degradation</keyword>
<dbReference type="InterPro" id="IPR001579">
    <property type="entry name" value="Glyco_hydro_18_chit_AS"/>
</dbReference>
<organism evidence="11 12">
    <name type="scientific">Syncephalis pseudoplumigaleata</name>
    <dbReference type="NCBI Taxonomy" id="1712513"/>
    <lineage>
        <taxon>Eukaryota</taxon>
        <taxon>Fungi</taxon>
        <taxon>Fungi incertae sedis</taxon>
        <taxon>Zoopagomycota</taxon>
        <taxon>Zoopagomycotina</taxon>
        <taxon>Zoopagomycetes</taxon>
        <taxon>Zoopagales</taxon>
        <taxon>Piptocephalidaceae</taxon>
        <taxon>Syncephalis</taxon>
    </lineage>
</organism>
<protein>
    <recommendedName>
        <fullName evidence="2">chitinase</fullName>
        <ecNumber evidence="2">3.2.1.14</ecNumber>
    </recommendedName>
</protein>
<evidence type="ECO:0000313" key="11">
    <source>
        <dbReference type="EMBL" id="RKP26301.1"/>
    </source>
</evidence>
<dbReference type="GO" id="GO:0008843">
    <property type="term" value="F:endochitinase activity"/>
    <property type="evidence" value="ECO:0007669"/>
    <property type="project" value="UniProtKB-EC"/>
</dbReference>
<dbReference type="OrthoDB" id="6020543at2759"/>
<gene>
    <name evidence="11" type="ORF">SYNPS1DRAFT_10108</name>
</gene>
<sequence length="302" mass="32862">NKLVLYWGQNSFGATHGNDQSQWENRLTHYCESGLIDTVVLSFMHVFGLSPDTQMDYANHCPPTKLLAGSKLLDCPELRDDIQRCQTLGVKVQLGLGGAAGSYGFNSDEQAVAFAKQLWDTMFGGQGAVRPFGDVVLDGVNLDIEGGNPNNYAAFVDHFRKLHREAEQASTKGHATGAVATRPVRPLIVTAAPQCPYPDAYMHDVLVKAAIDAVYVQFYNNYCGAQAFGTQNFNFDVWDEWSRKVAKVSGAKVFLGVPASPSAANIGYVSPARLEEMVASIQAKYASFGGVMMWDTSQAFAN</sequence>
<dbReference type="InterPro" id="IPR050542">
    <property type="entry name" value="Glycosyl_Hydrlase18_Chitinase"/>
</dbReference>
<dbReference type="PANTHER" id="PTHR45708:SF49">
    <property type="entry name" value="ENDOCHITINASE"/>
    <property type="match status" value="1"/>
</dbReference>
<dbReference type="GO" id="GO:0005576">
    <property type="term" value="C:extracellular region"/>
    <property type="evidence" value="ECO:0007669"/>
    <property type="project" value="TreeGrafter"/>
</dbReference>
<feature type="non-terminal residue" evidence="11">
    <location>
        <position position="1"/>
    </location>
</feature>
<keyword evidence="12" id="KW-1185">Reference proteome</keyword>
<dbReference type="Proteomes" id="UP000278143">
    <property type="component" value="Unassembled WGS sequence"/>
</dbReference>
<evidence type="ECO:0000256" key="2">
    <source>
        <dbReference type="ARBA" id="ARBA00012729"/>
    </source>
</evidence>
<evidence type="ECO:0000256" key="6">
    <source>
        <dbReference type="ARBA" id="ARBA00023295"/>
    </source>
</evidence>
<keyword evidence="7" id="KW-0624">Polysaccharide degradation</keyword>
<dbReference type="CDD" id="cd02877">
    <property type="entry name" value="GH18_hevamine_XipI_class_III"/>
    <property type="match status" value="1"/>
</dbReference>
<feature type="domain" description="GH18" evidence="10">
    <location>
        <begin position="1"/>
        <end position="302"/>
    </location>
</feature>
<feature type="non-terminal residue" evidence="11">
    <location>
        <position position="302"/>
    </location>
</feature>
<dbReference type="InterPro" id="IPR017853">
    <property type="entry name" value="GH"/>
</dbReference>
<comment type="similarity">
    <text evidence="9">Belongs to the glycosyl hydrolase 18 family.</text>
</comment>
<evidence type="ECO:0000259" key="10">
    <source>
        <dbReference type="PROSITE" id="PS51910"/>
    </source>
</evidence>
<reference evidence="12" key="1">
    <citation type="journal article" date="2018" name="Nat. Microbiol.">
        <title>Leveraging single-cell genomics to expand the fungal tree of life.</title>
        <authorList>
            <person name="Ahrendt S.R."/>
            <person name="Quandt C.A."/>
            <person name="Ciobanu D."/>
            <person name="Clum A."/>
            <person name="Salamov A."/>
            <person name="Andreopoulos B."/>
            <person name="Cheng J.F."/>
            <person name="Woyke T."/>
            <person name="Pelin A."/>
            <person name="Henrissat B."/>
            <person name="Reynolds N.K."/>
            <person name="Benny G.L."/>
            <person name="Smith M.E."/>
            <person name="James T.Y."/>
            <person name="Grigoriev I.V."/>
        </authorList>
    </citation>
    <scope>NUCLEOTIDE SEQUENCE [LARGE SCALE GENOMIC DNA]</scope>
    <source>
        <strain evidence="12">Benny S71-1</strain>
    </source>
</reference>
<dbReference type="EMBL" id="KZ989459">
    <property type="protein sequence ID" value="RKP26301.1"/>
    <property type="molecule type" value="Genomic_DNA"/>
</dbReference>
<keyword evidence="3 8" id="KW-0378">Hydrolase</keyword>
<evidence type="ECO:0000256" key="7">
    <source>
        <dbReference type="ARBA" id="ARBA00023326"/>
    </source>
</evidence>
<dbReference type="Pfam" id="PF00704">
    <property type="entry name" value="Glyco_hydro_18"/>
    <property type="match status" value="1"/>
</dbReference>
<dbReference type="SUPFAM" id="SSF51445">
    <property type="entry name" value="(Trans)glycosidases"/>
    <property type="match status" value="1"/>
</dbReference>
<dbReference type="GO" id="GO:0006032">
    <property type="term" value="P:chitin catabolic process"/>
    <property type="evidence" value="ECO:0007669"/>
    <property type="project" value="UniProtKB-KW"/>
</dbReference>
<keyword evidence="6 8" id="KW-0326">Glycosidase</keyword>
<evidence type="ECO:0000256" key="3">
    <source>
        <dbReference type="ARBA" id="ARBA00022801"/>
    </source>
</evidence>
<evidence type="ECO:0000256" key="5">
    <source>
        <dbReference type="ARBA" id="ARBA00023277"/>
    </source>
</evidence>
<dbReference type="PROSITE" id="PS01095">
    <property type="entry name" value="GH18_1"/>
    <property type="match status" value="1"/>
</dbReference>
<dbReference type="PROSITE" id="PS51910">
    <property type="entry name" value="GH18_2"/>
    <property type="match status" value="1"/>
</dbReference>
<dbReference type="PANTHER" id="PTHR45708">
    <property type="entry name" value="ENDOCHITINASE"/>
    <property type="match status" value="1"/>
</dbReference>
<dbReference type="Gene3D" id="3.20.20.80">
    <property type="entry name" value="Glycosidases"/>
    <property type="match status" value="1"/>
</dbReference>
<keyword evidence="5" id="KW-0119">Carbohydrate metabolism</keyword>
<comment type="catalytic activity">
    <reaction evidence="1">
        <text>Random endo-hydrolysis of N-acetyl-beta-D-glucosaminide (1-&gt;4)-beta-linkages in chitin and chitodextrins.</text>
        <dbReference type="EC" id="3.2.1.14"/>
    </reaction>
</comment>
<dbReference type="InterPro" id="IPR001223">
    <property type="entry name" value="Glyco_hydro18_cat"/>
</dbReference>
<dbReference type="EC" id="3.2.1.14" evidence="2"/>
<evidence type="ECO:0000256" key="1">
    <source>
        <dbReference type="ARBA" id="ARBA00000822"/>
    </source>
</evidence>
<dbReference type="GO" id="GO:0000272">
    <property type="term" value="P:polysaccharide catabolic process"/>
    <property type="evidence" value="ECO:0007669"/>
    <property type="project" value="UniProtKB-KW"/>
</dbReference>
<proteinExistence type="inferred from homology"/>